<keyword evidence="4" id="KW-1185">Reference proteome</keyword>
<evidence type="ECO:0008006" key="5">
    <source>
        <dbReference type="Google" id="ProtNLM"/>
    </source>
</evidence>
<dbReference type="EMBL" id="NIDN02000003">
    <property type="protein sequence ID" value="RLM01677.1"/>
    <property type="molecule type" value="Genomic_DNA"/>
</dbReference>
<comment type="caution">
    <text evidence="3">The sequence shown here is derived from an EMBL/GenBank/DDBJ whole genome shotgun (WGS) entry which is preliminary data.</text>
</comment>
<evidence type="ECO:0000313" key="3">
    <source>
        <dbReference type="EMBL" id="RLM01677.1"/>
    </source>
</evidence>
<evidence type="ECO:0000256" key="1">
    <source>
        <dbReference type="SAM" id="MobiDB-lite"/>
    </source>
</evidence>
<organism evidence="3 4">
    <name type="scientific">Aspergillus turcosus</name>
    <dbReference type="NCBI Taxonomy" id="1245748"/>
    <lineage>
        <taxon>Eukaryota</taxon>
        <taxon>Fungi</taxon>
        <taxon>Dikarya</taxon>
        <taxon>Ascomycota</taxon>
        <taxon>Pezizomycotina</taxon>
        <taxon>Eurotiomycetes</taxon>
        <taxon>Eurotiomycetidae</taxon>
        <taxon>Eurotiales</taxon>
        <taxon>Aspergillaceae</taxon>
        <taxon>Aspergillus</taxon>
        <taxon>Aspergillus subgen. Fumigati</taxon>
    </lineage>
</organism>
<dbReference type="AlphaFoldDB" id="A0A229XNJ2"/>
<keyword evidence="2" id="KW-1133">Transmembrane helix</keyword>
<name>A0A229XNJ2_9EURO</name>
<feature type="region of interest" description="Disordered" evidence="1">
    <location>
        <begin position="57"/>
        <end position="82"/>
    </location>
</feature>
<proteinExistence type="predicted"/>
<protein>
    <recommendedName>
        <fullName evidence="5">Mid2 domain-containing protein</fullName>
    </recommendedName>
</protein>
<dbReference type="OrthoDB" id="4509967at2759"/>
<accession>A0A229XNJ2</accession>
<dbReference type="STRING" id="1245748.A0A229XNJ2"/>
<feature type="transmembrane region" description="Helical" evidence="2">
    <location>
        <begin position="86"/>
        <end position="110"/>
    </location>
</feature>
<feature type="compositionally biased region" description="Low complexity" evidence="1">
    <location>
        <begin position="58"/>
        <end position="82"/>
    </location>
</feature>
<keyword evidence="2" id="KW-0472">Membrane</keyword>
<feature type="compositionally biased region" description="Basic and acidic residues" evidence="1">
    <location>
        <begin position="140"/>
        <end position="150"/>
    </location>
</feature>
<dbReference type="Proteomes" id="UP000215289">
    <property type="component" value="Unassembled WGS sequence"/>
</dbReference>
<sequence>MTAVLSGLQTDTQLQTLSRILTISPEPVTDATTIYVTSTDTRASSSTFISSQITDVPSSISSEPTVSSSASSTSDRSSAKPAGANAGIGIGASLGVLLLGALVVYITILLRRSKKASRENAAAGPAIPPPGIPELGSEGQKYELMGDKAWRKASPVGPDGRTHAHELET</sequence>
<feature type="compositionally biased region" description="Basic and acidic residues" evidence="1">
    <location>
        <begin position="160"/>
        <end position="169"/>
    </location>
</feature>
<reference evidence="3 4" key="1">
    <citation type="submission" date="2018-08" db="EMBL/GenBank/DDBJ databases">
        <title>Draft genome sequences of two Aspergillus turcosus clinical strains isolated from bronchoalveolar lavage fluid: one azole-susceptible and the other azole-resistant.</title>
        <authorList>
            <person name="Parent-Michaud M."/>
            <person name="Dufresne P.J."/>
            <person name="Fournier E."/>
            <person name="Martineau C."/>
            <person name="Moreira S."/>
            <person name="Perkins V."/>
            <person name="De Repentigny L."/>
            <person name="Dufresne S.F."/>
        </authorList>
    </citation>
    <scope>NUCLEOTIDE SEQUENCE [LARGE SCALE GENOMIC DNA]</scope>
    <source>
        <strain evidence="3">HMR AF 1038</strain>
    </source>
</reference>
<evidence type="ECO:0000256" key="2">
    <source>
        <dbReference type="SAM" id="Phobius"/>
    </source>
</evidence>
<keyword evidence="2" id="KW-0812">Transmembrane</keyword>
<feature type="region of interest" description="Disordered" evidence="1">
    <location>
        <begin position="117"/>
        <end position="169"/>
    </location>
</feature>
<gene>
    <name evidence="3" type="ORF">CFD26_108758</name>
</gene>
<evidence type="ECO:0000313" key="4">
    <source>
        <dbReference type="Proteomes" id="UP000215289"/>
    </source>
</evidence>